<dbReference type="AlphaFoldDB" id="A0AAV4M3C8"/>
<dbReference type="EMBL" id="BPLQ01000001">
    <property type="protein sequence ID" value="GIX66576.1"/>
    <property type="molecule type" value="Genomic_DNA"/>
</dbReference>
<reference evidence="1 2" key="1">
    <citation type="submission" date="2021-06" db="EMBL/GenBank/DDBJ databases">
        <title>Caerostris darwini draft genome.</title>
        <authorList>
            <person name="Kono N."/>
            <person name="Arakawa K."/>
        </authorList>
    </citation>
    <scope>NUCLEOTIDE SEQUENCE [LARGE SCALE GENOMIC DNA]</scope>
</reference>
<evidence type="ECO:0008006" key="3">
    <source>
        <dbReference type="Google" id="ProtNLM"/>
    </source>
</evidence>
<dbReference type="Proteomes" id="UP001054837">
    <property type="component" value="Unassembled WGS sequence"/>
</dbReference>
<name>A0AAV4M3C8_9ARAC</name>
<accession>A0AAV4M3C8</accession>
<protein>
    <recommendedName>
        <fullName evidence="3">RNase H type-1 domain-containing protein</fullName>
    </recommendedName>
</protein>
<evidence type="ECO:0000313" key="2">
    <source>
        <dbReference type="Proteomes" id="UP001054837"/>
    </source>
</evidence>
<proteinExistence type="predicted"/>
<keyword evidence="2" id="KW-1185">Reference proteome</keyword>
<comment type="caution">
    <text evidence="1">The sequence shown here is derived from an EMBL/GenBank/DDBJ whole genome shotgun (WGS) entry which is preliminary data.</text>
</comment>
<organism evidence="1 2">
    <name type="scientific">Caerostris darwini</name>
    <dbReference type="NCBI Taxonomy" id="1538125"/>
    <lineage>
        <taxon>Eukaryota</taxon>
        <taxon>Metazoa</taxon>
        <taxon>Ecdysozoa</taxon>
        <taxon>Arthropoda</taxon>
        <taxon>Chelicerata</taxon>
        <taxon>Arachnida</taxon>
        <taxon>Araneae</taxon>
        <taxon>Araneomorphae</taxon>
        <taxon>Entelegynae</taxon>
        <taxon>Araneoidea</taxon>
        <taxon>Araneidae</taxon>
        <taxon>Caerostris</taxon>
    </lineage>
</organism>
<evidence type="ECO:0000313" key="1">
    <source>
        <dbReference type="EMBL" id="GIX66576.1"/>
    </source>
</evidence>
<sequence length="122" mass="13730">MPSTARFYELLADEGGLTFLKSADNLPYDFGGQDWLIYLKENLSSFTITHSMGPSHVGLRENEEADYLANSVAIELITDHYALTFSEIFTLRIIAVNKLWVITTGTSERNLELLLLLKATDK</sequence>
<gene>
    <name evidence="1" type="ORF">CDAR_573291</name>
</gene>